<sequence>MAETESTEPTETPHVFIRGEGGGIFKMDLPLHESIEERLIKGHLTRVANAEGDPYDPTTDTTQVASTPTERPPLNANKATWVGWAVANGMKPDDAEAATKDDLIEKFGVQK</sequence>
<dbReference type="RefSeq" id="WP_045247113.1">
    <property type="nucleotide sequence ID" value="NZ_JYIY01000069.1"/>
</dbReference>
<evidence type="ECO:0000313" key="2">
    <source>
        <dbReference type="EMBL" id="KJL37052.1"/>
    </source>
</evidence>
<comment type="caution">
    <text evidence="2">The sequence shown here is derived from an EMBL/GenBank/DDBJ whole genome shotgun (WGS) entry which is preliminary data.</text>
</comment>
<feature type="compositionally biased region" description="Polar residues" evidence="1">
    <location>
        <begin position="58"/>
        <end position="69"/>
    </location>
</feature>
<dbReference type="AlphaFoldDB" id="A0A0F0LUS9"/>
<feature type="region of interest" description="Disordered" evidence="1">
    <location>
        <begin position="48"/>
        <end position="77"/>
    </location>
</feature>
<dbReference type="Proteomes" id="UP000033451">
    <property type="component" value="Unassembled WGS sequence"/>
</dbReference>
<accession>A0A0F0LUS9</accession>
<organism evidence="2 3">
    <name type="scientific">Microbacterium ginsengisoli</name>
    <dbReference type="NCBI Taxonomy" id="400772"/>
    <lineage>
        <taxon>Bacteria</taxon>
        <taxon>Bacillati</taxon>
        <taxon>Actinomycetota</taxon>
        <taxon>Actinomycetes</taxon>
        <taxon>Micrococcales</taxon>
        <taxon>Microbacteriaceae</taxon>
        <taxon>Microbacterium</taxon>
    </lineage>
</organism>
<reference evidence="2 3" key="1">
    <citation type="submission" date="2015-02" db="EMBL/GenBank/DDBJ databases">
        <title>Draft genome sequences of ten Microbacterium spp. with emphasis on heavy metal contaminated environments.</title>
        <authorList>
            <person name="Corretto E."/>
        </authorList>
    </citation>
    <scope>NUCLEOTIDE SEQUENCE [LARGE SCALE GENOMIC DNA]</scope>
    <source>
        <strain evidence="2 3">DSM 18659</strain>
    </source>
</reference>
<dbReference type="PATRIC" id="fig|400772.4.peg.1187"/>
<proteinExistence type="predicted"/>
<evidence type="ECO:0000313" key="3">
    <source>
        <dbReference type="Proteomes" id="UP000033451"/>
    </source>
</evidence>
<protein>
    <submittedName>
        <fullName evidence="2">Uncharacterized protein</fullName>
    </submittedName>
</protein>
<evidence type="ECO:0000256" key="1">
    <source>
        <dbReference type="SAM" id="MobiDB-lite"/>
    </source>
</evidence>
<name>A0A0F0LUS9_9MICO</name>
<keyword evidence="3" id="KW-1185">Reference proteome</keyword>
<gene>
    <name evidence="2" type="ORF">RR49_01164</name>
</gene>
<dbReference type="STRING" id="400772.RR49_01164"/>
<dbReference type="OrthoDB" id="5121536at2"/>
<dbReference type="EMBL" id="JYIY01000069">
    <property type="protein sequence ID" value="KJL37052.1"/>
    <property type="molecule type" value="Genomic_DNA"/>
</dbReference>